<organism evidence="1 2">
    <name type="scientific">Pisolithus microcarpus 441</name>
    <dbReference type="NCBI Taxonomy" id="765257"/>
    <lineage>
        <taxon>Eukaryota</taxon>
        <taxon>Fungi</taxon>
        <taxon>Dikarya</taxon>
        <taxon>Basidiomycota</taxon>
        <taxon>Agaricomycotina</taxon>
        <taxon>Agaricomycetes</taxon>
        <taxon>Agaricomycetidae</taxon>
        <taxon>Boletales</taxon>
        <taxon>Sclerodermatineae</taxon>
        <taxon>Pisolithaceae</taxon>
        <taxon>Pisolithus</taxon>
    </lineage>
</organism>
<protein>
    <submittedName>
        <fullName evidence="1">Uncharacterized protein</fullName>
    </submittedName>
</protein>
<sequence>MEWRSTKRDRVKQLRVLVGRQLEFGKERFLPGCADGGVIVVEVCCVLELVIVGATNLRVDTRVPFPGSVFAV</sequence>
<dbReference type="EMBL" id="KN833689">
    <property type="protein sequence ID" value="KIK29538.1"/>
    <property type="molecule type" value="Genomic_DNA"/>
</dbReference>
<reference evidence="2" key="2">
    <citation type="submission" date="2015-01" db="EMBL/GenBank/DDBJ databases">
        <title>Evolutionary Origins and Diversification of the Mycorrhizal Mutualists.</title>
        <authorList>
            <consortium name="DOE Joint Genome Institute"/>
            <consortium name="Mycorrhizal Genomics Consortium"/>
            <person name="Kohler A."/>
            <person name="Kuo A."/>
            <person name="Nagy L.G."/>
            <person name="Floudas D."/>
            <person name="Copeland A."/>
            <person name="Barry K.W."/>
            <person name="Cichocki N."/>
            <person name="Veneault-Fourrey C."/>
            <person name="LaButti K."/>
            <person name="Lindquist E.A."/>
            <person name="Lipzen A."/>
            <person name="Lundell T."/>
            <person name="Morin E."/>
            <person name="Murat C."/>
            <person name="Riley R."/>
            <person name="Ohm R."/>
            <person name="Sun H."/>
            <person name="Tunlid A."/>
            <person name="Henrissat B."/>
            <person name="Grigoriev I.V."/>
            <person name="Hibbett D.S."/>
            <person name="Martin F."/>
        </authorList>
    </citation>
    <scope>NUCLEOTIDE SEQUENCE [LARGE SCALE GENOMIC DNA]</scope>
    <source>
        <strain evidence="2">441</strain>
    </source>
</reference>
<gene>
    <name evidence="1" type="ORF">PISMIDRAFT_672247</name>
</gene>
<dbReference type="AlphaFoldDB" id="A0A0D0AC18"/>
<feature type="non-terminal residue" evidence="1">
    <location>
        <position position="1"/>
    </location>
</feature>
<evidence type="ECO:0000313" key="2">
    <source>
        <dbReference type="Proteomes" id="UP000054018"/>
    </source>
</evidence>
<accession>A0A0D0AC18</accession>
<keyword evidence="2" id="KW-1185">Reference proteome</keyword>
<dbReference type="HOGENOM" id="CLU_2723163_0_0_1"/>
<evidence type="ECO:0000313" key="1">
    <source>
        <dbReference type="EMBL" id="KIK29538.1"/>
    </source>
</evidence>
<dbReference type="Proteomes" id="UP000054018">
    <property type="component" value="Unassembled WGS sequence"/>
</dbReference>
<name>A0A0D0AC18_9AGAM</name>
<reference evidence="1 2" key="1">
    <citation type="submission" date="2014-04" db="EMBL/GenBank/DDBJ databases">
        <authorList>
            <consortium name="DOE Joint Genome Institute"/>
            <person name="Kuo A."/>
            <person name="Kohler A."/>
            <person name="Costa M.D."/>
            <person name="Nagy L.G."/>
            <person name="Floudas D."/>
            <person name="Copeland A."/>
            <person name="Barry K.W."/>
            <person name="Cichocki N."/>
            <person name="Veneault-Fourrey C."/>
            <person name="LaButti K."/>
            <person name="Lindquist E.A."/>
            <person name="Lipzen A."/>
            <person name="Lundell T."/>
            <person name="Morin E."/>
            <person name="Murat C."/>
            <person name="Sun H."/>
            <person name="Tunlid A."/>
            <person name="Henrissat B."/>
            <person name="Grigoriev I.V."/>
            <person name="Hibbett D.S."/>
            <person name="Martin F."/>
            <person name="Nordberg H.P."/>
            <person name="Cantor M.N."/>
            <person name="Hua S.X."/>
        </authorList>
    </citation>
    <scope>NUCLEOTIDE SEQUENCE [LARGE SCALE GENOMIC DNA]</scope>
    <source>
        <strain evidence="1 2">441</strain>
    </source>
</reference>
<proteinExistence type="predicted"/>